<dbReference type="GO" id="GO:0005980">
    <property type="term" value="P:glycogen catabolic process"/>
    <property type="evidence" value="ECO:0007669"/>
    <property type="project" value="InterPro"/>
</dbReference>
<dbReference type="EMBL" id="CAJNOT010000666">
    <property type="protein sequence ID" value="CAF1050200.1"/>
    <property type="molecule type" value="Genomic_DNA"/>
</dbReference>
<evidence type="ECO:0000259" key="1">
    <source>
        <dbReference type="Pfam" id="PF06202"/>
    </source>
</evidence>
<feature type="domain" description="Glycogen debranching enzyme C-terminal" evidence="1">
    <location>
        <begin position="14"/>
        <end position="67"/>
    </location>
</feature>
<dbReference type="InterPro" id="IPR032790">
    <property type="entry name" value="GDE_C"/>
</dbReference>
<protein>
    <recommendedName>
        <fullName evidence="1">Glycogen debranching enzyme C-terminal domain-containing protein</fullName>
    </recommendedName>
</protein>
<evidence type="ECO:0000313" key="2">
    <source>
        <dbReference type="EMBL" id="CAF1050200.1"/>
    </source>
</evidence>
<evidence type="ECO:0000313" key="3">
    <source>
        <dbReference type="Proteomes" id="UP000663864"/>
    </source>
</evidence>
<name>A0A814KJ49_9BILA</name>
<dbReference type="AlphaFoldDB" id="A0A814KJ49"/>
<organism evidence="2 3">
    <name type="scientific">Rotaria sordida</name>
    <dbReference type="NCBI Taxonomy" id="392033"/>
    <lineage>
        <taxon>Eukaryota</taxon>
        <taxon>Metazoa</taxon>
        <taxon>Spiralia</taxon>
        <taxon>Gnathifera</taxon>
        <taxon>Rotifera</taxon>
        <taxon>Eurotatoria</taxon>
        <taxon>Bdelloidea</taxon>
        <taxon>Philodinida</taxon>
        <taxon>Philodinidae</taxon>
        <taxon>Rotaria</taxon>
    </lineage>
</organism>
<dbReference type="GO" id="GO:0004135">
    <property type="term" value="F:amylo-alpha-1,6-glucosidase activity"/>
    <property type="evidence" value="ECO:0007669"/>
    <property type="project" value="InterPro"/>
</dbReference>
<dbReference type="PANTHER" id="PTHR10569:SF2">
    <property type="entry name" value="GLYCOGEN DEBRANCHING ENZYME"/>
    <property type="match status" value="1"/>
</dbReference>
<dbReference type="InterPro" id="IPR010401">
    <property type="entry name" value="AGL/Gdb1"/>
</dbReference>
<dbReference type="PANTHER" id="PTHR10569">
    <property type="entry name" value="GLYCOGEN DEBRANCHING ENZYME"/>
    <property type="match status" value="1"/>
</dbReference>
<reference evidence="2" key="1">
    <citation type="submission" date="2021-02" db="EMBL/GenBank/DDBJ databases">
        <authorList>
            <person name="Nowell W R."/>
        </authorList>
    </citation>
    <scope>NUCLEOTIDE SEQUENCE</scope>
</reference>
<dbReference type="Proteomes" id="UP000663864">
    <property type="component" value="Unassembled WGS sequence"/>
</dbReference>
<dbReference type="GO" id="GO:0004134">
    <property type="term" value="F:4-alpha-glucanotransferase activity"/>
    <property type="evidence" value="ECO:0007669"/>
    <property type="project" value="InterPro"/>
</dbReference>
<dbReference type="Pfam" id="PF06202">
    <property type="entry name" value="GDE_C"/>
    <property type="match status" value="1"/>
</dbReference>
<gene>
    <name evidence="2" type="ORF">ZHD862_LOCUS15015</name>
</gene>
<comment type="caution">
    <text evidence="2">The sequence shown here is derived from an EMBL/GenBank/DDBJ whole genome shotgun (WGS) entry which is preliminary data.</text>
</comment>
<sequence length="67" mass="8031">MSLISRLHFCAFSTALKHVETKYLEQYGIKTLDPNHYNYIGDCIHDDDSYDYKRARDFNYHNGPEWL</sequence>
<proteinExistence type="predicted"/>
<accession>A0A814KJ49</accession>